<dbReference type="Proteomes" id="UP001168640">
    <property type="component" value="Unassembled WGS sequence"/>
</dbReference>
<comment type="caution">
    <text evidence="1">The sequence shown here is derived from an EMBL/GenBank/DDBJ whole genome shotgun (WGS) entry which is preliminary data.</text>
</comment>
<proteinExistence type="predicted"/>
<organism evidence="1 2">
    <name type="scientific">Marinobacter suaedae</name>
    <dbReference type="NCBI Taxonomy" id="3057675"/>
    <lineage>
        <taxon>Bacteria</taxon>
        <taxon>Pseudomonadati</taxon>
        <taxon>Pseudomonadota</taxon>
        <taxon>Gammaproteobacteria</taxon>
        <taxon>Pseudomonadales</taxon>
        <taxon>Marinobacteraceae</taxon>
        <taxon>Marinobacter</taxon>
    </lineage>
</organism>
<dbReference type="InterPro" id="IPR017143">
    <property type="entry name" value="UCP037225"/>
</dbReference>
<dbReference type="PIRSF" id="PIRSF037225">
    <property type="entry name" value="UCP037225"/>
    <property type="match status" value="1"/>
</dbReference>
<keyword evidence="2" id="KW-1185">Reference proteome</keyword>
<protein>
    <submittedName>
        <fullName evidence="1">CPXCG motif-containing cysteine-rich protein</fullName>
    </submittedName>
</protein>
<dbReference type="RefSeq" id="WP_302910502.1">
    <property type="nucleotide sequence ID" value="NZ_JAUMIS010000002.1"/>
</dbReference>
<evidence type="ECO:0000313" key="1">
    <source>
        <dbReference type="EMBL" id="MDO3722918.1"/>
    </source>
</evidence>
<dbReference type="EMBL" id="JAUMIS010000002">
    <property type="protein sequence ID" value="MDO3722918.1"/>
    <property type="molecule type" value="Genomic_DNA"/>
</dbReference>
<accession>A0ABT8W433</accession>
<dbReference type="Pfam" id="PF14255">
    <property type="entry name" value="Zn_ribbon_21"/>
    <property type="match status" value="1"/>
</dbReference>
<sequence>MPALDSMVIQCPYCWEAQEIAIDPSVPEQEYVEDCQVCCRPIVFTVTVDDDLTFRVDVRAEND</sequence>
<reference evidence="1" key="1">
    <citation type="submission" date="2023-07" db="EMBL/GenBank/DDBJ databases">
        <title>Marinobacter sp. chi1 genome sequencing and assembly.</title>
        <authorList>
            <person name="Park S."/>
        </authorList>
    </citation>
    <scope>NUCLEOTIDE SEQUENCE</scope>
    <source>
        <strain evidence="1">Chi1</strain>
    </source>
</reference>
<evidence type="ECO:0000313" key="2">
    <source>
        <dbReference type="Proteomes" id="UP001168640"/>
    </source>
</evidence>
<name>A0ABT8W433_9GAMM</name>
<dbReference type="InterPro" id="IPR025990">
    <property type="entry name" value="zinc_ribbon_bacterial"/>
</dbReference>
<gene>
    <name evidence="1" type="ORF">QVZ43_14430</name>
</gene>